<accession>A0A6N3SPX7</accession>
<reference evidence="2 4" key="1">
    <citation type="submission" date="2012-11" db="EMBL/GenBank/DDBJ databases">
        <title>Whole genome sequence of Acetobacter cibinongensis 4H-1.</title>
        <authorList>
            <person name="Azuma Y."/>
            <person name="Higashiura N."/>
            <person name="Hirakawa H."/>
            <person name="Matsushita K."/>
        </authorList>
    </citation>
    <scope>NUCLEOTIDE SEQUENCE [LARGE SCALE GENOMIC DNA]</scope>
    <source>
        <strain evidence="2 4">4H-1</strain>
    </source>
</reference>
<keyword evidence="1" id="KW-1133">Transmembrane helix</keyword>
<comment type="caution">
    <text evidence="2">The sequence shown here is derived from an EMBL/GenBank/DDBJ whole genome shotgun (WGS) entry which is preliminary data.</text>
</comment>
<evidence type="ECO:0000313" key="3">
    <source>
        <dbReference type="EMBL" id="GEL58488.1"/>
    </source>
</evidence>
<feature type="transmembrane region" description="Helical" evidence="1">
    <location>
        <begin position="123"/>
        <end position="146"/>
    </location>
</feature>
<gene>
    <name evidence="2" type="ORF">Abci_017_199</name>
    <name evidence="3" type="ORF">ACI01nite_10900</name>
</gene>
<dbReference type="STRING" id="1231339.Abci_017_199"/>
<dbReference type="EMBL" id="BAMV01000017">
    <property type="protein sequence ID" value="GAN61015.1"/>
    <property type="molecule type" value="Genomic_DNA"/>
</dbReference>
<feature type="transmembrane region" description="Helical" evidence="1">
    <location>
        <begin position="158"/>
        <end position="179"/>
    </location>
</feature>
<reference evidence="3 5" key="2">
    <citation type="submission" date="2019-07" db="EMBL/GenBank/DDBJ databases">
        <title>Whole genome shotgun sequence of Acetobacter cibinongensis NBRC 16605.</title>
        <authorList>
            <person name="Hosoyama A."/>
            <person name="Uohara A."/>
            <person name="Ohji S."/>
            <person name="Ichikawa N."/>
        </authorList>
    </citation>
    <scope>NUCLEOTIDE SEQUENCE [LARGE SCALE GENOMIC DNA]</scope>
    <source>
        <strain evidence="3 5">NBRC 16605</strain>
    </source>
</reference>
<name>A0A0D6N5M9_9PROT</name>
<keyword evidence="1" id="KW-0472">Membrane</keyword>
<accession>A0A0D6N5M9</accession>
<dbReference type="EMBL" id="BJVU01000003">
    <property type="protein sequence ID" value="GEL58488.1"/>
    <property type="molecule type" value="Genomic_DNA"/>
</dbReference>
<evidence type="ECO:0000256" key="1">
    <source>
        <dbReference type="SAM" id="Phobius"/>
    </source>
</evidence>
<dbReference type="Proteomes" id="UP000032671">
    <property type="component" value="Unassembled WGS sequence"/>
</dbReference>
<evidence type="ECO:0000313" key="5">
    <source>
        <dbReference type="Proteomes" id="UP000321891"/>
    </source>
</evidence>
<feature type="transmembrane region" description="Helical" evidence="1">
    <location>
        <begin position="79"/>
        <end position="103"/>
    </location>
</feature>
<feature type="transmembrane region" description="Helical" evidence="1">
    <location>
        <begin position="31"/>
        <end position="50"/>
    </location>
</feature>
<proteinExistence type="predicted"/>
<keyword evidence="1" id="KW-0812">Transmembrane</keyword>
<dbReference type="Proteomes" id="UP000321891">
    <property type="component" value="Unassembled WGS sequence"/>
</dbReference>
<evidence type="ECO:0000313" key="2">
    <source>
        <dbReference type="EMBL" id="GAN61015.1"/>
    </source>
</evidence>
<keyword evidence="5" id="KW-1185">Reference proteome</keyword>
<organism evidence="2 4">
    <name type="scientific">Acetobacter cibinongensis</name>
    <dbReference type="NCBI Taxonomy" id="146475"/>
    <lineage>
        <taxon>Bacteria</taxon>
        <taxon>Pseudomonadati</taxon>
        <taxon>Pseudomonadota</taxon>
        <taxon>Alphaproteobacteria</taxon>
        <taxon>Acetobacterales</taxon>
        <taxon>Acetobacteraceae</taxon>
        <taxon>Acetobacter</taxon>
    </lineage>
</organism>
<dbReference type="RefSeq" id="WP_240554597.1">
    <property type="nucleotide sequence ID" value="NZ_BAMV01000017.1"/>
</dbReference>
<sequence>MMPDPSMRAWEPEIQPRQTIWHRLDHGARRLLPTLFCALVIVVLSAPLPIPGIAELMPAIVLTTVFFWSFWRPTGMPSLAVFLLGLFMDLVGFTPLGVSALLLLLVHGVGLYARFGLMRLPFLLVWGVFSLVALAACLLQWGLACLFRLTFMDLPPALFEAFLCIGLYPPLSALFSSILNRLDDKEDA</sequence>
<protein>
    <submittedName>
        <fullName evidence="2">Rod shape-determining protein MreD</fullName>
    </submittedName>
</protein>
<evidence type="ECO:0000313" key="4">
    <source>
        <dbReference type="Proteomes" id="UP000032671"/>
    </source>
</evidence>
<dbReference type="AlphaFoldDB" id="A0A0D6N5M9"/>